<evidence type="ECO:0000313" key="2">
    <source>
        <dbReference type="Proteomes" id="UP000266861"/>
    </source>
</evidence>
<dbReference type="AlphaFoldDB" id="A0A397J3K1"/>
<dbReference type="EMBL" id="PQFF01000096">
    <property type="protein sequence ID" value="RHZ82885.1"/>
    <property type="molecule type" value="Genomic_DNA"/>
</dbReference>
<gene>
    <name evidence="1" type="ORF">Glove_103g142</name>
</gene>
<evidence type="ECO:0000313" key="1">
    <source>
        <dbReference type="EMBL" id="RHZ82885.1"/>
    </source>
</evidence>
<dbReference type="Proteomes" id="UP000266861">
    <property type="component" value="Unassembled WGS sequence"/>
</dbReference>
<accession>A0A397J3K1</accession>
<keyword evidence="2" id="KW-1185">Reference proteome</keyword>
<reference evidence="1 2" key="1">
    <citation type="submission" date="2018-08" db="EMBL/GenBank/DDBJ databases">
        <title>Genome and evolution of the arbuscular mycorrhizal fungus Diversispora epigaea (formerly Glomus versiforme) and its bacterial endosymbionts.</title>
        <authorList>
            <person name="Sun X."/>
            <person name="Fei Z."/>
            <person name="Harrison M."/>
        </authorList>
    </citation>
    <scope>NUCLEOTIDE SEQUENCE [LARGE SCALE GENOMIC DNA]</scope>
    <source>
        <strain evidence="1 2">IT104</strain>
    </source>
</reference>
<organism evidence="1 2">
    <name type="scientific">Diversispora epigaea</name>
    <dbReference type="NCBI Taxonomy" id="1348612"/>
    <lineage>
        <taxon>Eukaryota</taxon>
        <taxon>Fungi</taxon>
        <taxon>Fungi incertae sedis</taxon>
        <taxon>Mucoromycota</taxon>
        <taxon>Glomeromycotina</taxon>
        <taxon>Glomeromycetes</taxon>
        <taxon>Diversisporales</taxon>
        <taxon>Diversisporaceae</taxon>
        <taxon>Diversispora</taxon>
    </lineage>
</organism>
<sequence length="58" mass="6947">MFKEGESFYQMLGIIRMRNLTENIVPRMQQKIHEYNLTDKVLDTAQIIGYRNIAYTIH</sequence>
<proteinExistence type="predicted"/>
<name>A0A397J3K1_9GLOM</name>
<protein>
    <submittedName>
        <fullName evidence="1">Uncharacterized protein</fullName>
    </submittedName>
</protein>
<comment type="caution">
    <text evidence="1">The sequence shown here is derived from an EMBL/GenBank/DDBJ whole genome shotgun (WGS) entry which is preliminary data.</text>
</comment>